<dbReference type="InterPro" id="IPR036291">
    <property type="entry name" value="NAD(P)-bd_dom_sf"/>
</dbReference>
<evidence type="ECO:0000256" key="2">
    <source>
        <dbReference type="ARBA" id="ARBA00005372"/>
    </source>
</evidence>
<dbReference type="SUPFAM" id="SSF51735">
    <property type="entry name" value="NAD(P)-binding Rossmann-fold domains"/>
    <property type="match status" value="1"/>
</dbReference>
<dbReference type="EMBL" id="MU155162">
    <property type="protein sequence ID" value="KAF9482673.1"/>
    <property type="molecule type" value="Genomic_DNA"/>
</dbReference>
<keyword evidence="4" id="KW-0560">Oxidoreductase</keyword>
<evidence type="ECO:0000256" key="1">
    <source>
        <dbReference type="ARBA" id="ARBA00005107"/>
    </source>
</evidence>
<dbReference type="PANTHER" id="PTHR43162">
    <property type="match status" value="1"/>
</dbReference>
<dbReference type="NCBIfam" id="TIGR03649">
    <property type="entry name" value="ergot_EASG"/>
    <property type="match status" value="1"/>
</dbReference>
<comment type="pathway">
    <text evidence="1">Alkaloid biosynthesis; ergot alkaloid biosynthesis.</text>
</comment>
<keyword evidence="6" id="KW-1185">Reference proteome</keyword>
<protein>
    <submittedName>
        <fullName evidence="5">NAD(P)-binding protein</fullName>
    </submittedName>
</protein>
<accession>A0A9P5Z750</accession>
<proteinExistence type="inferred from homology"/>
<dbReference type="GO" id="GO:0016491">
    <property type="term" value="F:oxidoreductase activity"/>
    <property type="evidence" value="ECO:0007669"/>
    <property type="project" value="UniProtKB-KW"/>
</dbReference>
<comment type="caution">
    <text evidence="5">The sequence shown here is derived from an EMBL/GenBank/DDBJ whole genome shotgun (WGS) entry which is preliminary data.</text>
</comment>
<name>A0A9P5Z750_9AGAR</name>
<comment type="similarity">
    <text evidence="2">Belongs to the fgaFS/easG family.</text>
</comment>
<dbReference type="Proteomes" id="UP000807469">
    <property type="component" value="Unassembled WGS sequence"/>
</dbReference>
<dbReference type="Gene3D" id="3.90.25.10">
    <property type="entry name" value="UDP-galactose 4-epimerase, domain 1"/>
    <property type="match status" value="1"/>
</dbReference>
<sequence length="281" mass="31721">MTSLLLCGTGSTGLAIAKLLRAADHPVILTSRTGKAPEPYKAATFDWLDHATFENPFKEDSNIDRVYIVSPTIYDMLPHAKAFIDLAITKGVKRFVLLSESQLGPGDPYTGKIHEYLLEIGVDYFVLRPTWFTQNFGRYFYFSIREQNEIFSATGNGRIPWLSIDDLANLAFEALTAEKCPNKDSFIFGPELYTYDEIAEIFTDVLGRKITHKKLTPTEFAQLFTTFGITPVHADLLASMEQAVADGVEEGLFNSSPDKKYLGTYKLSDYIRENKELWIKE</sequence>
<gene>
    <name evidence="5" type="ORF">BDN70DRAFT_874662</name>
</gene>
<dbReference type="AlphaFoldDB" id="A0A9P5Z750"/>
<keyword evidence="3" id="KW-0017">Alkaloid metabolism</keyword>
<evidence type="ECO:0000313" key="6">
    <source>
        <dbReference type="Proteomes" id="UP000807469"/>
    </source>
</evidence>
<dbReference type="InterPro" id="IPR019901">
    <property type="entry name" value="Ergot_alkaloid_biosynthesis"/>
</dbReference>
<dbReference type="InterPro" id="IPR051604">
    <property type="entry name" value="Ergot_Alk_Oxidoreductase"/>
</dbReference>
<evidence type="ECO:0000313" key="5">
    <source>
        <dbReference type="EMBL" id="KAF9482673.1"/>
    </source>
</evidence>
<evidence type="ECO:0000256" key="3">
    <source>
        <dbReference type="ARBA" id="ARBA00022589"/>
    </source>
</evidence>
<dbReference type="PANTHER" id="PTHR43162:SF1">
    <property type="entry name" value="PRESTALK A DIFFERENTIATION PROTEIN A"/>
    <property type="match status" value="1"/>
</dbReference>
<evidence type="ECO:0000256" key="4">
    <source>
        <dbReference type="ARBA" id="ARBA00023002"/>
    </source>
</evidence>
<organism evidence="5 6">
    <name type="scientific">Pholiota conissans</name>
    <dbReference type="NCBI Taxonomy" id="109636"/>
    <lineage>
        <taxon>Eukaryota</taxon>
        <taxon>Fungi</taxon>
        <taxon>Dikarya</taxon>
        <taxon>Basidiomycota</taxon>
        <taxon>Agaricomycotina</taxon>
        <taxon>Agaricomycetes</taxon>
        <taxon>Agaricomycetidae</taxon>
        <taxon>Agaricales</taxon>
        <taxon>Agaricineae</taxon>
        <taxon>Strophariaceae</taxon>
        <taxon>Pholiota</taxon>
    </lineage>
</organism>
<dbReference type="Gene3D" id="3.40.50.720">
    <property type="entry name" value="NAD(P)-binding Rossmann-like Domain"/>
    <property type="match status" value="1"/>
</dbReference>
<reference evidence="5" key="1">
    <citation type="submission" date="2020-11" db="EMBL/GenBank/DDBJ databases">
        <authorList>
            <consortium name="DOE Joint Genome Institute"/>
            <person name="Ahrendt S."/>
            <person name="Riley R."/>
            <person name="Andreopoulos W."/>
            <person name="Labutti K."/>
            <person name="Pangilinan J."/>
            <person name="Ruiz-Duenas F.J."/>
            <person name="Barrasa J.M."/>
            <person name="Sanchez-Garcia M."/>
            <person name="Camarero S."/>
            <person name="Miyauchi S."/>
            <person name="Serrano A."/>
            <person name="Linde D."/>
            <person name="Babiker R."/>
            <person name="Drula E."/>
            <person name="Ayuso-Fernandez I."/>
            <person name="Pacheco R."/>
            <person name="Padilla G."/>
            <person name="Ferreira P."/>
            <person name="Barriuso J."/>
            <person name="Kellner H."/>
            <person name="Castanera R."/>
            <person name="Alfaro M."/>
            <person name="Ramirez L."/>
            <person name="Pisabarro A.G."/>
            <person name="Kuo A."/>
            <person name="Tritt A."/>
            <person name="Lipzen A."/>
            <person name="He G."/>
            <person name="Yan M."/>
            <person name="Ng V."/>
            <person name="Cullen D."/>
            <person name="Martin F."/>
            <person name="Rosso M.-N."/>
            <person name="Henrissat B."/>
            <person name="Hibbett D."/>
            <person name="Martinez A.T."/>
            <person name="Grigoriev I.V."/>
        </authorList>
    </citation>
    <scope>NUCLEOTIDE SEQUENCE</scope>
    <source>
        <strain evidence="5">CIRM-BRFM 674</strain>
    </source>
</reference>
<dbReference type="GO" id="GO:0009820">
    <property type="term" value="P:alkaloid metabolic process"/>
    <property type="evidence" value="ECO:0007669"/>
    <property type="project" value="UniProtKB-KW"/>
</dbReference>
<dbReference type="OrthoDB" id="419598at2759"/>